<dbReference type="Proteomes" id="UP000006039">
    <property type="component" value="Unassembled WGS sequence"/>
</dbReference>
<evidence type="ECO:0000256" key="2">
    <source>
        <dbReference type="SAM" id="SignalP"/>
    </source>
</evidence>
<reference evidence="3" key="3">
    <citation type="submission" date="2010-09" db="EMBL/GenBank/DDBJ databases">
        <title>Annotation of Gaeumannomyces graminis var. tritici R3-111a-1.</title>
        <authorList>
            <consortium name="The Broad Institute Genome Sequencing Platform"/>
            <person name="Ma L.-J."/>
            <person name="Dead R."/>
            <person name="Young S.K."/>
            <person name="Zeng Q."/>
            <person name="Gargeya S."/>
            <person name="Fitzgerald M."/>
            <person name="Haas B."/>
            <person name="Abouelleil A."/>
            <person name="Alvarado L."/>
            <person name="Arachchi H.M."/>
            <person name="Berlin A."/>
            <person name="Brown A."/>
            <person name="Chapman S.B."/>
            <person name="Chen Z."/>
            <person name="Dunbar C."/>
            <person name="Freedman E."/>
            <person name="Gearin G."/>
            <person name="Gellesch M."/>
            <person name="Goldberg J."/>
            <person name="Griggs A."/>
            <person name="Gujja S."/>
            <person name="Heiman D."/>
            <person name="Howarth C."/>
            <person name="Larson L."/>
            <person name="Lui A."/>
            <person name="MacDonald P.J.P."/>
            <person name="Mehta T."/>
            <person name="Montmayeur A."/>
            <person name="Murphy C."/>
            <person name="Neiman D."/>
            <person name="Pearson M."/>
            <person name="Priest M."/>
            <person name="Roberts A."/>
            <person name="Saif S."/>
            <person name="Shea T."/>
            <person name="Shenoy N."/>
            <person name="Sisk P."/>
            <person name="Stolte C."/>
            <person name="Sykes S."/>
            <person name="Yandava C."/>
            <person name="Wortman J."/>
            <person name="Nusbaum C."/>
            <person name="Birren B."/>
        </authorList>
    </citation>
    <scope>NUCLEOTIDE SEQUENCE</scope>
    <source>
        <strain evidence="3">R3-111a-1</strain>
    </source>
</reference>
<feature type="compositionally biased region" description="Basic residues" evidence="1">
    <location>
        <begin position="132"/>
        <end position="144"/>
    </location>
</feature>
<evidence type="ECO:0000256" key="1">
    <source>
        <dbReference type="SAM" id="MobiDB-lite"/>
    </source>
</evidence>
<name>J3NQB2_GAET3</name>
<evidence type="ECO:0000313" key="3">
    <source>
        <dbReference type="EMBL" id="EJT78368.1"/>
    </source>
</evidence>
<keyword evidence="5" id="KW-1185">Reference proteome</keyword>
<evidence type="ECO:0008006" key="6">
    <source>
        <dbReference type="Google" id="ProtNLM"/>
    </source>
</evidence>
<keyword evidence="2" id="KW-0732">Signal</keyword>
<reference evidence="4" key="4">
    <citation type="journal article" date="2015" name="G3 (Bethesda)">
        <title>Genome sequences of three phytopathogenic species of the Magnaporthaceae family of fungi.</title>
        <authorList>
            <person name="Okagaki L.H."/>
            <person name="Nunes C.C."/>
            <person name="Sailsbery J."/>
            <person name="Clay B."/>
            <person name="Brown D."/>
            <person name="John T."/>
            <person name="Oh Y."/>
            <person name="Young N."/>
            <person name="Fitzgerald M."/>
            <person name="Haas B.J."/>
            <person name="Zeng Q."/>
            <person name="Young S."/>
            <person name="Adiconis X."/>
            <person name="Fan L."/>
            <person name="Levin J.Z."/>
            <person name="Mitchell T.K."/>
            <person name="Okubara P.A."/>
            <person name="Farman M.L."/>
            <person name="Kohn L.M."/>
            <person name="Birren B."/>
            <person name="Ma L.-J."/>
            <person name="Dean R.A."/>
        </authorList>
    </citation>
    <scope>NUCLEOTIDE SEQUENCE</scope>
    <source>
        <strain evidence="4">R3-111a-1</strain>
    </source>
</reference>
<accession>J3NQB2</accession>
<gene>
    <name evidence="4" type="primary">20343927</name>
    <name evidence="3" type="ORF">GGTG_03469</name>
</gene>
<dbReference type="AlphaFoldDB" id="J3NQB2"/>
<protein>
    <recommendedName>
        <fullName evidence="6">Extracellular membrane protein CFEM domain-containing protein</fullName>
    </recommendedName>
</protein>
<dbReference type="EnsemblFungi" id="EJT78368">
    <property type="protein sequence ID" value="EJT78368"/>
    <property type="gene ID" value="GGTG_03469"/>
</dbReference>
<evidence type="ECO:0000313" key="5">
    <source>
        <dbReference type="Proteomes" id="UP000006039"/>
    </source>
</evidence>
<dbReference type="OrthoDB" id="4843554at2759"/>
<reference evidence="3" key="2">
    <citation type="submission" date="2010-07" db="EMBL/GenBank/DDBJ databases">
        <authorList>
            <consortium name="The Broad Institute Genome Sequencing Platform"/>
            <consortium name="Broad Institute Genome Sequencing Center for Infectious Disease"/>
            <person name="Ma L.-J."/>
            <person name="Dead R."/>
            <person name="Young S."/>
            <person name="Zeng Q."/>
            <person name="Koehrsen M."/>
            <person name="Alvarado L."/>
            <person name="Berlin A."/>
            <person name="Chapman S.B."/>
            <person name="Chen Z."/>
            <person name="Freedman E."/>
            <person name="Gellesch M."/>
            <person name="Goldberg J."/>
            <person name="Griggs A."/>
            <person name="Gujja S."/>
            <person name="Heilman E.R."/>
            <person name="Heiman D."/>
            <person name="Hepburn T."/>
            <person name="Howarth C."/>
            <person name="Jen D."/>
            <person name="Larson L."/>
            <person name="Mehta T."/>
            <person name="Neiman D."/>
            <person name="Pearson M."/>
            <person name="Roberts A."/>
            <person name="Saif S."/>
            <person name="Shea T."/>
            <person name="Shenoy N."/>
            <person name="Sisk P."/>
            <person name="Stolte C."/>
            <person name="Sykes S."/>
            <person name="Walk T."/>
            <person name="White J."/>
            <person name="Yandava C."/>
            <person name="Haas B."/>
            <person name="Nusbaum C."/>
            <person name="Birren B."/>
        </authorList>
    </citation>
    <scope>NUCLEOTIDE SEQUENCE</scope>
    <source>
        <strain evidence="3">R3-111a-1</strain>
    </source>
</reference>
<dbReference type="VEuPathDB" id="FungiDB:GGTG_03469"/>
<reference evidence="5" key="1">
    <citation type="submission" date="2010-07" db="EMBL/GenBank/DDBJ databases">
        <title>The genome sequence of Gaeumannomyces graminis var. tritici strain R3-111a-1.</title>
        <authorList>
            <consortium name="The Broad Institute Genome Sequencing Platform"/>
            <person name="Ma L.-J."/>
            <person name="Dead R."/>
            <person name="Young S."/>
            <person name="Zeng Q."/>
            <person name="Koehrsen M."/>
            <person name="Alvarado L."/>
            <person name="Berlin A."/>
            <person name="Chapman S.B."/>
            <person name="Chen Z."/>
            <person name="Freedman E."/>
            <person name="Gellesch M."/>
            <person name="Goldberg J."/>
            <person name="Griggs A."/>
            <person name="Gujja S."/>
            <person name="Heilman E.R."/>
            <person name="Heiman D."/>
            <person name="Hepburn T."/>
            <person name="Howarth C."/>
            <person name="Jen D."/>
            <person name="Larson L."/>
            <person name="Mehta T."/>
            <person name="Neiman D."/>
            <person name="Pearson M."/>
            <person name="Roberts A."/>
            <person name="Saif S."/>
            <person name="Shea T."/>
            <person name="Shenoy N."/>
            <person name="Sisk P."/>
            <person name="Stolte C."/>
            <person name="Sykes S."/>
            <person name="Walk T."/>
            <person name="White J."/>
            <person name="Yandava C."/>
            <person name="Haas B."/>
            <person name="Nusbaum C."/>
            <person name="Birren B."/>
        </authorList>
    </citation>
    <scope>NUCLEOTIDE SEQUENCE [LARGE SCALE GENOMIC DNA]</scope>
    <source>
        <strain evidence="5">R3-111a-1</strain>
    </source>
</reference>
<sequence length="321" mass="33370">MPARPVAVALSTVMAGSALNLLDATVPDACKRMCEPVALLSGACTRAEVDVFPPLADVPCPEDPASDDGADGDGPPISVWAPPRVPTNRTLILKISLPLSRTMILAPGAVGVADPSGLLVSLLNITLPLPRGKGKGKGKGKGSGKPRPTSTPCKAERQRLEKASFRSACYCQNQSFDVAQISGLCANCILQHRCDGPGGRRAAFDSRRILAQCGFPQASFTPDSAKLVDGITIIALLPTRVASPPGGSTTTGPFFAPAAATRTPTPATSWSSVRRNPEVPTITAIYVPAPEQQRSGSAHPISISILHLTLVHLVVLGAWLA</sequence>
<reference evidence="4" key="5">
    <citation type="submission" date="2018-04" db="UniProtKB">
        <authorList>
            <consortium name="EnsemblFungi"/>
        </authorList>
    </citation>
    <scope>IDENTIFICATION</scope>
    <source>
        <strain evidence="4">R3-111a-1</strain>
    </source>
</reference>
<dbReference type="eggNOG" id="ENOG502RMNK">
    <property type="taxonomic scope" value="Eukaryota"/>
</dbReference>
<dbReference type="HOGENOM" id="CLU_866107_0_0_1"/>
<dbReference type="GeneID" id="20343927"/>
<feature type="region of interest" description="Disordered" evidence="1">
    <location>
        <begin position="59"/>
        <end position="81"/>
    </location>
</feature>
<evidence type="ECO:0000313" key="4">
    <source>
        <dbReference type="EnsemblFungi" id="EJT78368"/>
    </source>
</evidence>
<dbReference type="RefSeq" id="XP_009219513.1">
    <property type="nucleotide sequence ID" value="XM_009221249.1"/>
</dbReference>
<organism evidence="3">
    <name type="scientific">Gaeumannomyces tritici (strain R3-111a-1)</name>
    <name type="common">Wheat and barley take-all root rot fungus</name>
    <name type="synonym">Gaeumannomyces graminis var. tritici</name>
    <dbReference type="NCBI Taxonomy" id="644352"/>
    <lineage>
        <taxon>Eukaryota</taxon>
        <taxon>Fungi</taxon>
        <taxon>Dikarya</taxon>
        <taxon>Ascomycota</taxon>
        <taxon>Pezizomycotina</taxon>
        <taxon>Sordariomycetes</taxon>
        <taxon>Sordariomycetidae</taxon>
        <taxon>Magnaporthales</taxon>
        <taxon>Magnaporthaceae</taxon>
        <taxon>Gaeumannomyces</taxon>
    </lineage>
</organism>
<feature type="chain" id="PRO_5015094374" description="Extracellular membrane protein CFEM domain-containing protein" evidence="2">
    <location>
        <begin position="19"/>
        <end position="321"/>
    </location>
</feature>
<dbReference type="EMBL" id="GL385396">
    <property type="protein sequence ID" value="EJT78368.1"/>
    <property type="molecule type" value="Genomic_DNA"/>
</dbReference>
<feature type="signal peptide" evidence="2">
    <location>
        <begin position="1"/>
        <end position="18"/>
    </location>
</feature>
<feature type="region of interest" description="Disordered" evidence="1">
    <location>
        <begin position="131"/>
        <end position="155"/>
    </location>
</feature>
<proteinExistence type="predicted"/>
<dbReference type="STRING" id="644352.J3NQB2"/>